<evidence type="ECO:0000313" key="1">
    <source>
        <dbReference type="EMBL" id="SIO44772.1"/>
    </source>
</evidence>
<gene>
    <name evidence="1" type="ORF">SAMN05444168_4572</name>
</gene>
<evidence type="ECO:0000313" key="2">
    <source>
        <dbReference type="Proteomes" id="UP000184693"/>
    </source>
</evidence>
<dbReference type="AlphaFoldDB" id="A0A1N6JK77"/>
<protein>
    <submittedName>
        <fullName evidence="1">Uncharacterized protein</fullName>
    </submittedName>
</protein>
<proteinExistence type="predicted"/>
<dbReference type="EMBL" id="FSRM01000002">
    <property type="protein sequence ID" value="SIO44772.1"/>
    <property type="molecule type" value="Genomic_DNA"/>
</dbReference>
<accession>A0A1N6JK77</accession>
<dbReference type="Proteomes" id="UP000184693">
    <property type="component" value="Unassembled WGS sequence"/>
</dbReference>
<organism evidence="1 2">
    <name type="scientific">Paraburkholderia phenazinium</name>
    <dbReference type="NCBI Taxonomy" id="60549"/>
    <lineage>
        <taxon>Bacteria</taxon>
        <taxon>Pseudomonadati</taxon>
        <taxon>Pseudomonadota</taxon>
        <taxon>Betaproteobacteria</taxon>
        <taxon>Burkholderiales</taxon>
        <taxon>Burkholderiaceae</taxon>
        <taxon>Paraburkholderia</taxon>
    </lineage>
</organism>
<sequence>MSVIFALFQKVSDLFASPHLPMDSDYSYEARSREAERQRRAQSTLFGIKLSD</sequence>
<name>A0A1N6JK77_9BURK</name>
<reference evidence="1 2" key="1">
    <citation type="submission" date="2016-11" db="EMBL/GenBank/DDBJ databases">
        <authorList>
            <person name="Jaros S."/>
            <person name="Januszkiewicz K."/>
            <person name="Wedrychowicz H."/>
        </authorList>
    </citation>
    <scope>NUCLEOTIDE SEQUENCE [LARGE SCALE GENOMIC DNA]</scope>
    <source>
        <strain evidence="1 2">GAS86</strain>
    </source>
</reference>
<dbReference type="RefSeq" id="WP_167379418.1">
    <property type="nucleotide sequence ID" value="NZ_FSRM01000002.1"/>
</dbReference>